<evidence type="ECO:0000259" key="1">
    <source>
        <dbReference type="Pfam" id="PF25321"/>
    </source>
</evidence>
<keyword evidence="3" id="KW-1185">Reference proteome</keyword>
<reference evidence="2 3" key="2">
    <citation type="submission" date="2018-11" db="EMBL/GenBank/DDBJ databases">
        <authorList>
            <consortium name="Pathogen Informatics"/>
        </authorList>
    </citation>
    <scope>NUCLEOTIDE SEQUENCE [LARGE SCALE GENOMIC DNA]</scope>
    <source>
        <strain evidence="2 3">MHpl1</strain>
    </source>
</reference>
<dbReference type="WBParaSite" id="HPLM_0001384501-mRNA-1">
    <property type="protein sequence ID" value="HPLM_0001384501-mRNA-1"/>
    <property type="gene ID" value="HPLM_0001384501"/>
</dbReference>
<feature type="domain" description="Ras/Rap GTPase-activating protein SynGAP-like PH" evidence="1">
    <location>
        <begin position="71"/>
        <end position="134"/>
    </location>
</feature>
<dbReference type="InterPro" id="IPR057606">
    <property type="entry name" value="SynGAP1-like_PH"/>
</dbReference>
<dbReference type="Pfam" id="PF25321">
    <property type="entry name" value="PH_RASGAP"/>
    <property type="match status" value="1"/>
</dbReference>
<dbReference type="STRING" id="6290.A0A0N4WQW7"/>
<dbReference type="EMBL" id="UZAF01018355">
    <property type="protein sequence ID" value="VDO50794.1"/>
    <property type="molecule type" value="Genomic_DNA"/>
</dbReference>
<dbReference type="Proteomes" id="UP000268014">
    <property type="component" value="Unassembled WGS sequence"/>
</dbReference>
<protein>
    <submittedName>
        <fullName evidence="4">PH domain-containing protein</fullName>
    </submittedName>
</protein>
<dbReference type="OrthoDB" id="5861620at2759"/>
<organism evidence="4">
    <name type="scientific">Haemonchus placei</name>
    <name type="common">Barber's pole worm</name>
    <dbReference type="NCBI Taxonomy" id="6290"/>
    <lineage>
        <taxon>Eukaryota</taxon>
        <taxon>Metazoa</taxon>
        <taxon>Ecdysozoa</taxon>
        <taxon>Nematoda</taxon>
        <taxon>Chromadorea</taxon>
        <taxon>Rhabditida</taxon>
        <taxon>Rhabditina</taxon>
        <taxon>Rhabditomorpha</taxon>
        <taxon>Strongyloidea</taxon>
        <taxon>Trichostrongylidae</taxon>
        <taxon>Haemonchus</taxon>
    </lineage>
</organism>
<proteinExistence type="predicted"/>
<dbReference type="AlphaFoldDB" id="A0A0N4WQW7"/>
<sequence>MFKLRLICGTYTVNSKDDPSCTLSRVDPQRSQENLLATTAATTTSSTSTGLGNCVGGGVGGSSGGRLSVNGRTALRSSRSHESLLNYNTCLVDLGEDARLHPVHPSVLDVPNCFRVANTYYACRTPLERAKWIEK</sequence>
<dbReference type="OMA" id="EDEPTCT"/>
<reference evidence="4" key="1">
    <citation type="submission" date="2017-02" db="UniProtKB">
        <authorList>
            <consortium name="WormBaseParasite"/>
        </authorList>
    </citation>
    <scope>IDENTIFICATION</scope>
</reference>
<evidence type="ECO:0000313" key="3">
    <source>
        <dbReference type="Proteomes" id="UP000268014"/>
    </source>
</evidence>
<gene>
    <name evidence="2" type="ORF">HPLM_LOCUS13837</name>
</gene>
<name>A0A0N4WQW7_HAEPC</name>
<evidence type="ECO:0000313" key="2">
    <source>
        <dbReference type="EMBL" id="VDO50794.1"/>
    </source>
</evidence>
<accession>A0A0N4WQW7</accession>
<evidence type="ECO:0000313" key="4">
    <source>
        <dbReference type="WBParaSite" id="HPLM_0001384501-mRNA-1"/>
    </source>
</evidence>